<feature type="domain" description="Transposase IS110-like N-terminal" evidence="1">
    <location>
        <begin position="8"/>
        <end position="107"/>
    </location>
</feature>
<protein>
    <recommendedName>
        <fullName evidence="1">Transposase IS110-like N-terminal domain-containing protein</fullName>
    </recommendedName>
</protein>
<dbReference type="PANTHER" id="PTHR33055:SF13">
    <property type="entry name" value="TRANSPOSASE"/>
    <property type="match status" value="1"/>
</dbReference>
<accession>A0A918S291</accession>
<evidence type="ECO:0000259" key="1">
    <source>
        <dbReference type="Pfam" id="PF01548"/>
    </source>
</evidence>
<dbReference type="InterPro" id="IPR047650">
    <property type="entry name" value="Transpos_IS110"/>
</dbReference>
<proteinExistence type="predicted"/>
<dbReference type="PANTHER" id="PTHR33055">
    <property type="entry name" value="TRANSPOSASE FOR INSERTION SEQUENCE ELEMENT IS1111A"/>
    <property type="match status" value="1"/>
</dbReference>
<reference evidence="2" key="1">
    <citation type="journal article" date="2014" name="Int. J. Syst. Evol. Microbiol.">
        <title>Complete genome sequence of Corynebacterium casei LMG S-19264T (=DSM 44701T), isolated from a smear-ripened cheese.</title>
        <authorList>
            <consortium name="US DOE Joint Genome Institute (JGI-PGF)"/>
            <person name="Walter F."/>
            <person name="Albersmeier A."/>
            <person name="Kalinowski J."/>
            <person name="Ruckert C."/>
        </authorList>
    </citation>
    <scope>NUCLEOTIDE SEQUENCE</scope>
    <source>
        <strain evidence="2">KCTC 12711</strain>
    </source>
</reference>
<evidence type="ECO:0000313" key="2">
    <source>
        <dbReference type="EMBL" id="GHA20415.1"/>
    </source>
</evidence>
<dbReference type="EMBL" id="BMXA01000008">
    <property type="protein sequence ID" value="GHA20415.1"/>
    <property type="molecule type" value="Genomic_DNA"/>
</dbReference>
<dbReference type="GO" id="GO:0006313">
    <property type="term" value="P:DNA transposition"/>
    <property type="evidence" value="ECO:0007669"/>
    <property type="project" value="InterPro"/>
</dbReference>
<comment type="caution">
    <text evidence="2">The sequence shown here is derived from an EMBL/GenBank/DDBJ whole genome shotgun (WGS) entry which is preliminary data.</text>
</comment>
<gene>
    <name evidence="2" type="ORF">GCM10008090_33060</name>
</gene>
<dbReference type="Proteomes" id="UP000614811">
    <property type="component" value="Unassembled WGS sequence"/>
</dbReference>
<keyword evidence="3" id="KW-1185">Reference proteome</keyword>
<evidence type="ECO:0000313" key="3">
    <source>
        <dbReference type="Proteomes" id="UP000614811"/>
    </source>
</evidence>
<dbReference type="AlphaFoldDB" id="A0A918S291"/>
<dbReference type="Pfam" id="PF01548">
    <property type="entry name" value="DEDD_Tnp_IS110"/>
    <property type="match status" value="1"/>
</dbReference>
<dbReference type="GO" id="GO:0004803">
    <property type="term" value="F:transposase activity"/>
    <property type="evidence" value="ECO:0007669"/>
    <property type="project" value="InterPro"/>
</dbReference>
<name>A0A918S291_9GAMM</name>
<sequence>MNQTEINVGIDTSKDRLDIAIRPTGDFFSVDNNPHGIKIAIERIALVQPDRILIEATGRLELPFACAAFKSGLPIVICNAWHVHSSAKATGQLAKTDKLDAFIIAHLDCTSIFLNQS</sequence>
<dbReference type="GO" id="GO:0003677">
    <property type="term" value="F:DNA binding"/>
    <property type="evidence" value="ECO:0007669"/>
    <property type="project" value="InterPro"/>
</dbReference>
<dbReference type="InterPro" id="IPR002525">
    <property type="entry name" value="Transp_IS110-like_N"/>
</dbReference>
<organism evidence="2 3">
    <name type="scientific">Arenicella chitinivorans</name>
    <dbReference type="NCBI Taxonomy" id="1329800"/>
    <lineage>
        <taxon>Bacteria</taxon>
        <taxon>Pseudomonadati</taxon>
        <taxon>Pseudomonadota</taxon>
        <taxon>Gammaproteobacteria</taxon>
        <taxon>Arenicellales</taxon>
        <taxon>Arenicellaceae</taxon>
        <taxon>Arenicella</taxon>
    </lineage>
</organism>
<reference evidence="2" key="2">
    <citation type="submission" date="2020-09" db="EMBL/GenBank/DDBJ databases">
        <authorList>
            <person name="Sun Q."/>
            <person name="Kim S."/>
        </authorList>
    </citation>
    <scope>NUCLEOTIDE SEQUENCE</scope>
    <source>
        <strain evidence="2">KCTC 12711</strain>
    </source>
</reference>
<dbReference type="RefSeq" id="WP_189402817.1">
    <property type="nucleotide sequence ID" value="NZ_BMXA01000008.1"/>
</dbReference>